<dbReference type="InterPro" id="IPR029058">
    <property type="entry name" value="AB_hydrolase_fold"/>
</dbReference>
<dbReference type="InterPro" id="IPR005645">
    <property type="entry name" value="FSH-like_dom"/>
</dbReference>
<protein>
    <submittedName>
        <fullName evidence="3">Serine hydrolase FSH</fullName>
    </submittedName>
</protein>
<dbReference type="PANTHER" id="PTHR48070:SF6">
    <property type="entry name" value="ESTERASE OVCA2"/>
    <property type="match status" value="1"/>
</dbReference>
<dbReference type="AlphaFoldDB" id="A0A5J5FAE3"/>
<dbReference type="GO" id="GO:0019748">
    <property type="term" value="P:secondary metabolic process"/>
    <property type="evidence" value="ECO:0007669"/>
    <property type="project" value="TreeGrafter"/>
</dbReference>
<dbReference type="SUPFAM" id="SSF53474">
    <property type="entry name" value="alpha/beta-Hydrolases"/>
    <property type="match status" value="1"/>
</dbReference>
<accession>A0A5J5FAE3</accession>
<dbReference type="GO" id="GO:0016787">
    <property type="term" value="F:hydrolase activity"/>
    <property type="evidence" value="ECO:0007669"/>
    <property type="project" value="UniProtKB-KW"/>
</dbReference>
<proteinExistence type="predicted"/>
<dbReference type="FunCoup" id="A0A5J5FAE3">
    <property type="interactions" value="396"/>
</dbReference>
<gene>
    <name evidence="3" type="ORF">FN846DRAFT_925778</name>
</gene>
<dbReference type="Proteomes" id="UP000326924">
    <property type="component" value="Unassembled WGS sequence"/>
</dbReference>
<dbReference type="InParanoid" id="A0A5J5FAE3"/>
<keyword evidence="1 3" id="KW-0378">Hydrolase</keyword>
<evidence type="ECO:0000313" key="4">
    <source>
        <dbReference type="Proteomes" id="UP000326924"/>
    </source>
</evidence>
<evidence type="ECO:0000313" key="3">
    <source>
        <dbReference type="EMBL" id="KAA8914594.1"/>
    </source>
</evidence>
<organism evidence="3 4">
    <name type="scientific">Sphaerosporella brunnea</name>
    <dbReference type="NCBI Taxonomy" id="1250544"/>
    <lineage>
        <taxon>Eukaryota</taxon>
        <taxon>Fungi</taxon>
        <taxon>Dikarya</taxon>
        <taxon>Ascomycota</taxon>
        <taxon>Pezizomycotina</taxon>
        <taxon>Pezizomycetes</taxon>
        <taxon>Pezizales</taxon>
        <taxon>Pyronemataceae</taxon>
        <taxon>Sphaerosporella</taxon>
    </lineage>
</organism>
<sequence>MNILFLHGFTQSGPLFSAKTKAVQKALTKALGADTTFNFPTAPLKLQPADIPGNLEQPTEAETETEAYGWWRRAEPSGEYMGLAEMFAFLSEYLDAHGPFDGVVGFSQGAALAAILAAVLENDRPRPETFTTSHPPLKFAACYCGFRAPERYEEWYTPKVKTPTLHVIGTLDTVVDEARSLALVKACEKGDENTVYHPGGHYLPSQKNVVGALVGFIRICTEEKKEETPVEDMDVPF</sequence>
<evidence type="ECO:0000256" key="1">
    <source>
        <dbReference type="ARBA" id="ARBA00022801"/>
    </source>
</evidence>
<keyword evidence="4" id="KW-1185">Reference proteome</keyword>
<reference evidence="3 4" key="1">
    <citation type="submission" date="2019-09" db="EMBL/GenBank/DDBJ databases">
        <title>Draft genome of the ectomycorrhizal ascomycete Sphaerosporella brunnea.</title>
        <authorList>
            <consortium name="DOE Joint Genome Institute"/>
            <person name="Benucci G.M."/>
            <person name="Marozzi G."/>
            <person name="Antonielli L."/>
            <person name="Sanchez S."/>
            <person name="Marco P."/>
            <person name="Wang X."/>
            <person name="Falini L.B."/>
            <person name="Barry K."/>
            <person name="Haridas S."/>
            <person name="Lipzen A."/>
            <person name="Labutti K."/>
            <person name="Grigoriev I.V."/>
            <person name="Murat C."/>
            <person name="Martin F."/>
            <person name="Albertini E."/>
            <person name="Donnini D."/>
            <person name="Bonito G."/>
        </authorList>
    </citation>
    <scope>NUCLEOTIDE SEQUENCE [LARGE SCALE GENOMIC DNA]</scope>
    <source>
        <strain evidence="3 4">Sb_GMNB300</strain>
    </source>
</reference>
<dbReference type="Gene3D" id="3.40.50.1820">
    <property type="entry name" value="alpha/beta hydrolase"/>
    <property type="match status" value="1"/>
</dbReference>
<comment type="caution">
    <text evidence="3">The sequence shown here is derived from an EMBL/GenBank/DDBJ whole genome shotgun (WGS) entry which is preliminary data.</text>
</comment>
<dbReference type="PANTHER" id="PTHR48070">
    <property type="entry name" value="ESTERASE OVCA2"/>
    <property type="match status" value="1"/>
</dbReference>
<dbReference type="GO" id="GO:0005737">
    <property type="term" value="C:cytoplasm"/>
    <property type="evidence" value="ECO:0007669"/>
    <property type="project" value="TreeGrafter"/>
</dbReference>
<dbReference type="Pfam" id="PF03959">
    <property type="entry name" value="FSH1"/>
    <property type="match status" value="1"/>
</dbReference>
<evidence type="ECO:0000259" key="2">
    <source>
        <dbReference type="Pfam" id="PF03959"/>
    </source>
</evidence>
<dbReference type="GO" id="GO:0005634">
    <property type="term" value="C:nucleus"/>
    <property type="evidence" value="ECO:0007669"/>
    <property type="project" value="TreeGrafter"/>
</dbReference>
<name>A0A5J5FAE3_9PEZI</name>
<dbReference type="OrthoDB" id="2094269at2759"/>
<dbReference type="EMBL" id="VXIS01000004">
    <property type="protein sequence ID" value="KAA8914594.1"/>
    <property type="molecule type" value="Genomic_DNA"/>
</dbReference>
<feature type="domain" description="Serine hydrolase" evidence="2">
    <location>
        <begin position="2"/>
        <end position="211"/>
    </location>
</feature>
<dbReference type="InterPro" id="IPR050593">
    <property type="entry name" value="LovG"/>
</dbReference>